<comment type="caution">
    <text evidence="4">The sequence shown here is derived from an EMBL/GenBank/DDBJ whole genome shotgun (WGS) entry which is preliminary data.</text>
</comment>
<accession>A0A7C3PI76</accession>
<dbReference type="SMART" id="SM00028">
    <property type="entry name" value="TPR"/>
    <property type="match status" value="6"/>
</dbReference>
<proteinExistence type="predicted"/>
<reference evidence="4" key="1">
    <citation type="journal article" date="2020" name="mSystems">
        <title>Genome- and Community-Level Interaction Insights into Carbon Utilization and Element Cycling Functions of Hydrothermarchaeota in Hydrothermal Sediment.</title>
        <authorList>
            <person name="Zhou Z."/>
            <person name="Liu Y."/>
            <person name="Xu W."/>
            <person name="Pan J."/>
            <person name="Luo Z.H."/>
            <person name="Li M."/>
        </authorList>
    </citation>
    <scope>NUCLEOTIDE SEQUENCE [LARGE SCALE GENOMIC DNA]</scope>
    <source>
        <strain evidence="4">SpSt-418</strain>
    </source>
</reference>
<evidence type="ECO:0000313" key="4">
    <source>
        <dbReference type="EMBL" id="HFM99638.1"/>
    </source>
</evidence>
<dbReference type="SUPFAM" id="SSF48452">
    <property type="entry name" value="TPR-like"/>
    <property type="match status" value="3"/>
</dbReference>
<keyword evidence="2 3" id="KW-0802">TPR repeat</keyword>
<dbReference type="InterPro" id="IPR019734">
    <property type="entry name" value="TPR_rpt"/>
</dbReference>
<organism evidence="4">
    <name type="scientific">Oscillatoriales cyanobacterium SpSt-418</name>
    <dbReference type="NCBI Taxonomy" id="2282169"/>
    <lineage>
        <taxon>Bacteria</taxon>
        <taxon>Bacillati</taxon>
        <taxon>Cyanobacteriota</taxon>
        <taxon>Cyanophyceae</taxon>
        <taxon>Oscillatoriophycideae</taxon>
        <taxon>Oscillatoriales</taxon>
    </lineage>
</organism>
<dbReference type="PANTHER" id="PTHR44858">
    <property type="entry name" value="TETRATRICOPEPTIDE REPEAT PROTEIN 6"/>
    <property type="match status" value="1"/>
</dbReference>
<evidence type="ECO:0000256" key="2">
    <source>
        <dbReference type="ARBA" id="ARBA00022803"/>
    </source>
</evidence>
<dbReference type="InterPro" id="IPR011990">
    <property type="entry name" value="TPR-like_helical_dom_sf"/>
</dbReference>
<dbReference type="Pfam" id="PF13432">
    <property type="entry name" value="TPR_16"/>
    <property type="match status" value="4"/>
</dbReference>
<protein>
    <submittedName>
        <fullName evidence="4">Tetratricopeptide repeat protein</fullName>
    </submittedName>
</protein>
<dbReference type="InterPro" id="IPR050498">
    <property type="entry name" value="Ycf3"/>
</dbReference>
<gene>
    <name evidence="4" type="ORF">ENR64_18135</name>
</gene>
<dbReference type="AlphaFoldDB" id="A0A7C3PI76"/>
<sequence length="773" mass="85347">MNHNNRLRRKHTSLSVPILSLGILLTSVSLALEATMPQVTLAQAVPAEVREGFSLLNRGLVNDAIRTLQRAVQRYPQSIEAKLGLAIAYRRAGRDEDAFRVYEQVLVQDPNNRLALRSVGLLGGYRPEWQTRGIEALTTLLTITPDDVEARTQRALLLGYQGRFQESVADYEIVLRTNSSPEVLIGAAQSYTYAGDPAKALELFNRYQQSGRKITGYAAIAYSRALRETGSPSQAVQFLAPQLSSKSDDLAVQTRVELSQAYLANNQLTQALAVLEPLQGRSDAILPLARALNETGQRTNQPELTARAIALYRRALSETPNPSPAFLREVADVFSGQPQERETALQIYRRLAAAQPNDRALQVRRLGLENQLGYISKADLRQQLRPYLEPLPTDPIEQRALAKALVGVDPDPELLPAYLALAQTGAIAAEPFLNFRIAQMFIERNDLVSARNALAAYTSTPAGSRDLAPQLLAAEIERREGNLEAAARRYEAVLANNPPADVADGALQGLAGIRLSQGRMTEAIQIYDQLIARNPQNAQLILGRTSIAYQANQISEQQAEAVLNGWLQTRPVTDNPPELFSLVGALPPSSNRVAVYDRLTAVDPNYVPVQLRRIQVLAQQDPAAAKAQVAQLVARRQALGIDTPNAYLLEAQLAQAVGDTALASKSYEAVIARQPANTDALVGLGNLRLQQRQLGAAEQYFNQALAFRPNDVGIRRSLIEVTVAQDRPLTAIKQLEDLQMRQMTEDRSIAERRQKIEEDFLQRRGFQPPWERY</sequence>
<feature type="repeat" description="TPR" evidence="3">
    <location>
        <begin position="678"/>
        <end position="711"/>
    </location>
</feature>
<name>A0A7C3PI76_9CYAN</name>
<dbReference type="EMBL" id="DSRU01000260">
    <property type="protein sequence ID" value="HFM99638.1"/>
    <property type="molecule type" value="Genomic_DNA"/>
</dbReference>
<dbReference type="PROSITE" id="PS50005">
    <property type="entry name" value="TPR"/>
    <property type="match status" value="2"/>
</dbReference>
<keyword evidence="1" id="KW-0677">Repeat</keyword>
<evidence type="ECO:0000256" key="3">
    <source>
        <dbReference type="PROSITE-ProRule" id="PRU00339"/>
    </source>
</evidence>
<evidence type="ECO:0000256" key="1">
    <source>
        <dbReference type="ARBA" id="ARBA00022737"/>
    </source>
</evidence>
<feature type="repeat" description="TPR" evidence="3">
    <location>
        <begin position="79"/>
        <end position="112"/>
    </location>
</feature>
<dbReference type="PANTHER" id="PTHR44858:SF1">
    <property type="entry name" value="UDP-N-ACETYLGLUCOSAMINE--PEPTIDE N-ACETYLGLUCOSAMINYLTRANSFERASE SPINDLY-RELATED"/>
    <property type="match status" value="1"/>
</dbReference>
<dbReference type="Gene3D" id="1.25.40.10">
    <property type="entry name" value="Tetratricopeptide repeat domain"/>
    <property type="match status" value="4"/>
</dbReference>